<proteinExistence type="predicted"/>
<gene>
    <name evidence="1" type="ORF">METZ01_LOCUS19324</name>
</gene>
<protein>
    <submittedName>
        <fullName evidence="1">Uncharacterized protein</fullName>
    </submittedName>
</protein>
<reference evidence="1" key="1">
    <citation type="submission" date="2018-05" db="EMBL/GenBank/DDBJ databases">
        <authorList>
            <person name="Lanie J.A."/>
            <person name="Ng W.-L."/>
            <person name="Kazmierczak K.M."/>
            <person name="Andrzejewski T.M."/>
            <person name="Davidsen T.M."/>
            <person name="Wayne K.J."/>
            <person name="Tettelin H."/>
            <person name="Glass J.I."/>
            <person name="Rusch D."/>
            <person name="Podicherti R."/>
            <person name="Tsui H.-C.T."/>
            <person name="Winkler M.E."/>
        </authorList>
    </citation>
    <scope>NUCLEOTIDE SEQUENCE</scope>
</reference>
<organism evidence="1">
    <name type="scientific">marine metagenome</name>
    <dbReference type="NCBI Taxonomy" id="408172"/>
    <lineage>
        <taxon>unclassified sequences</taxon>
        <taxon>metagenomes</taxon>
        <taxon>ecological metagenomes</taxon>
    </lineage>
</organism>
<name>A0A381PHP5_9ZZZZ</name>
<sequence length="53" mass="5370">MSAGASGRGVTPVTIPNTEVKPPCAYGTAGFPGGRVGRCRRSIVRLLIVNTGA</sequence>
<accession>A0A381PHP5</accession>
<dbReference type="AlphaFoldDB" id="A0A381PHP5"/>
<evidence type="ECO:0000313" key="1">
    <source>
        <dbReference type="EMBL" id="SUZ66470.1"/>
    </source>
</evidence>
<dbReference type="EMBL" id="UINC01000985">
    <property type="protein sequence ID" value="SUZ66470.1"/>
    <property type="molecule type" value="Genomic_DNA"/>
</dbReference>